<evidence type="ECO:0000256" key="5">
    <source>
        <dbReference type="ARBA" id="ARBA00035648"/>
    </source>
</evidence>
<dbReference type="Pfam" id="PF08340">
    <property type="entry name" value="YicC-like_C"/>
    <property type="match status" value="1"/>
</dbReference>
<dbReference type="GO" id="GO:0016787">
    <property type="term" value="F:hydrolase activity"/>
    <property type="evidence" value="ECO:0007669"/>
    <property type="project" value="UniProtKB-KW"/>
</dbReference>
<proteinExistence type="inferred from homology"/>
<comment type="similarity">
    <text evidence="5">Belongs to the YicC/YloC family.</text>
</comment>
<evidence type="ECO:0000259" key="7">
    <source>
        <dbReference type="Pfam" id="PF08340"/>
    </source>
</evidence>
<evidence type="ECO:0000313" key="8">
    <source>
        <dbReference type="EMBL" id="CAA9249076.1"/>
    </source>
</evidence>
<gene>
    <name evidence="8" type="ORF">AVDCRST_MAG95-1784</name>
</gene>
<evidence type="ECO:0000256" key="4">
    <source>
        <dbReference type="ARBA" id="ARBA00022801"/>
    </source>
</evidence>
<keyword evidence="4" id="KW-0378">Hydrolase</keyword>
<accession>A0A6J4IFQ1</accession>
<keyword evidence="2" id="KW-0540">Nuclease</keyword>
<dbReference type="EMBL" id="CADCTJ010000554">
    <property type="protein sequence ID" value="CAA9249076.1"/>
    <property type="molecule type" value="Genomic_DNA"/>
</dbReference>
<dbReference type="Pfam" id="PF03755">
    <property type="entry name" value="YicC-like_N"/>
    <property type="match status" value="1"/>
</dbReference>
<organism evidence="8">
    <name type="scientific">uncultured Adhaeribacter sp</name>
    <dbReference type="NCBI Taxonomy" id="448109"/>
    <lineage>
        <taxon>Bacteria</taxon>
        <taxon>Pseudomonadati</taxon>
        <taxon>Bacteroidota</taxon>
        <taxon>Cytophagia</taxon>
        <taxon>Cytophagales</taxon>
        <taxon>Hymenobacteraceae</taxon>
        <taxon>Adhaeribacter</taxon>
        <taxon>environmental samples</taxon>
    </lineage>
</organism>
<dbReference type="InterPro" id="IPR005229">
    <property type="entry name" value="YicC/YloC-like"/>
</dbReference>
<feature type="domain" description="Endoribonuclease YicC-like C-terminal" evidence="7">
    <location>
        <begin position="172"/>
        <end position="282"/>
    </location>
</feature>
<name>A0A6J4IFQ1_9BACT</name>
<feature type="non-terminal residue" evidence="8">
    <location>
        <position position="282"/>
    </location>
</feature>
<reference evidence="8" key="1">
    <citation type="submission" date="2020-02" db="EMBL/GenBank/DDBJ databases">
        <authorList>
            <person name="Meier V. D."/>
        </authorList>
    </citation>
    <scope>NUCLEOTIDE SEQUENCE</scope>
    <source>
        <strain evidence="8">AVDCRST_MAG95</strain>
    </source>
</reference>
<comment type="cofactor">
    <cofactor evidence="1">
        <name>a divalent metal cation</name>
        <dbReference type="ChEBI" id="CHEBI:60240"/>
    </cofactor>
</comment>
<keyword evidence="3" id="KW-0255">Endonuclease</keyword>
<dbReference type="InterPro" id="IPR013527">
    <property type="entry name" value="YicC-like_N"/>
</dbReference>
<dbReference type="PANTHER" id="PTHR30636">
    <property type="entry name" value="UPF0701 PROTEIN YICC"/>
    <property type="match status" value="1"/>
</dbReference>
<dbReference type="AlphaFoldDB" id="A0A6J4IFQ1"/>
<evidence type="ECO:0000256" key="1">
    <source>
        <dbReference type="ARBA" id="ARBA00001968"/>
    </source>
</evidence>
<protein>
    <submittedName>
        <fullName evidence="8">Protein YicC</fullName>
    </submittedName>
</protein>
<evidence type="ECO:0000256" key="3">
    <source>
        <dbReference type="ARBA" id="ARBA00022759"/>
    </source>
</evidence>
<sequence>MTGYGVAQRETDQYNITVEIKSLNSKSLDLSVRLPRFLADKEHEIRNYLTKLLVRGKVNVNVDFTRGKNVKSRNSINTELLEIYYQELEQAADRLGAGKSELFRLALQMPEVIQQGQAAEEEVEVISWEEIQILLDQAVTHFNTFRNDEGKALTAEIMAYIDRIRILLAEVDKQDPTRMEHIRNRLRTHLTDISASENFNENRFEQEMIYFIEKLDIAEEKVRLINHLHYFTETVYLPEPTGKKLAFISQEIGREINTIGSKANDAAIQRLVVEMKDELEKI</sequence>
<dbReference type="PANTHER" id="PTHR30636:SF3">
    <property type="entry name" value="UPF0701 PROTEIN YICC"/>
    <property type="match status" value="1"/>
</dbReference>
<evidence type="ECO:0000256" key="2">
    <source>
        <dbReference type="ARBA" id="ARBA00022722"/>
    </source>
</evidence>
<dbReference type="NCBIfam" id="TIGR00255">
    <property type="entry name" value="YicC/YloC family endoribonuclease"/>
    <property type="match status" value="1"/>
</dbReference>
<feature type="domain" description="Endoribonuclease YicC-like N-terminal" evidence="6">
    <location>
        <begin position="1"/>
        <end position="154"/>
    </location>
</feature>
<dbReference type="GO" id="GO:0004521">
    <property type="term" value="F:RNA endonuclease activity"/>
    <property type="evidence" value="ECO:0007669"/>
    <property type="project" value="InterPro"/>
</dbReference>
<evidence type="ECO:0000259" key="6">
    <source>
        <dbReference type="Pfam" id="PF03755"/>
    </source>
</evidence>
<dbReference type="InterPro" id="IPR013551">
    <property type="entry name" value="YicC-like_C"/>
</dbReference>